<reference evidence="1" key="1">
    <citation type="submission" date="2023-10" db="EMBL/GenBank/DDBJ databases">
        <title>Genome sequence of Blautia coccoides DSM 935.</title>
        <authorList>
            <person name="Boeer T."/>
            <person name="Bengelsdorf F.R."/>
            <person name="Daniel R."/>
            <person name="Poehlein A."/>
        </authorList>
    </citation>
    <scope>NUCLEOTIDE SEQUENCE [LARGE SCALE GENOMIC DNA]</scope>
    <source>
        <strain evidence="1">DSM 935</strain>
    </source>
</reference>
<dbReference type="EMBL" id="CP136422">
    <property type="protein sequence ID" value="WPX72358.1"/>
    <property type="molecule type" value="Genomic_DNA"/>
</dbReference>
<accession>A0ABZ0U561</accession>
<evidence type="ECO:0000313" key="1">
    <source>
        <dbReference type="EMBL" id="WPX72358.1"/>
    </source>
</evidence>
<keyword evidence="2" id="KW-1185">Reference proteome</keyword>
<organism evidence="1 2">
    <name type="scientific">Blautia producta</name>
    <dbReference type="NCBI Taxonomy" id="33035"/>
    <lineage>
        <taxon>Bacteria</taxon>
        <taxon>Bacillati</taxon>
        <taxon>Bacillota</taxon>
        <taxon>Clostridia</taxon>
        <taxon>Lachnospirales</taxon>
        <taxon>Lachnospiraceae</taxon>
        <taxon>Blautia</taxon>
    </lineage>
</organism>
<evidence type="ECO:0000313" key="2">
    <source>
        <dbReference type="Proteomes" id="UP001325248"/>
    </source>
</evidence>
<name>A0ABZ0U561_9FIRM</name>
<proteinExistence type="predicted"/>
<gene>
    <name evidence="1" type="ORF">BLCOC_06940</name>
</gene>
<sequence length="55" mass="6423">MSENIGYAAYDLTRNEEIRIHSPKEYVEGEIVELKAGNYIHECKILKRLPEESDK</sequence>
<protein>
    <submittedName>
        <fullName evidence="1">Uncharacterized protein</fullName>
    </submittedName>
</protein>
<dbReference type="Proteomes" id="UP001325248">
    <property type="component" value="Chromosome"/>
</dbReference>